<evidence type="ECO:0000256" key="3">
    <source>
        <dbReference type="ARBA" id="ARBA00023172"/>
    </source>
</evidence>
<dbReference type="CDD" id="cd00397">
    <property type="entry name" value="DNA_BRE_C"/>
    <property type="match status" value="1"/>
</dbReference>
<accession>A0A2I8VGT0</accession>
<dbReference type="Pfam" id="PF02899">
    <property type="entry name" value="Phage_int_SAM_1"/>
    <property type="match status" value="1"/>
</dbReference>
<evidence type="ECO:0000313" key="8">
    <source>
        <dbReference type="EMBL" id="AUV81094.1"/>
    </source>
</evidence>
<feature type="domain" description="Tyr recombinase" evidence="6">
    <location>
        <begin position="153"/>
        <end position="369"/>
    </location>
</feature>
<keyword evidence="1" id="KW-0229">DNA integration</keyword>
<name>A0A2I8VGT0_9EURY</name>
<evidence type="ECO:0000259" key="6">
    <source>
        <dbReference type="PROSITE" id="PS51898"/>
    </source>
</evidence>
<feature type="region of interest" description="Disordered" evidence="5">
    <location>
        <begin position="354"/>
        <end position="375"/>
    </location>
</feature>
<dbReference type="Gene3D" id="1.10.150.130">
    <property type="match status" value="1"/>
</dbReference>
<feature type="compositionally biased region" description="Basic and acidic residues" evidence="5">
    <location>
        <begin position="354"/>
        <end position="369"/>
    </location>
</feature>
<feature type="domain" description="Core-binding (CB)" evidence="7">
    <location>
        <begin position="48"/>
        <end position="131"/>
    </location>
</feature>
<dbReference type="InterPro" id="IPR011010">
    <property type="entry name" value="DNA_brk_join_enz"/>
</dbReference>
<reference evidence="8 9" key="1">
    <citation type="submission" date="2018-01" db="EMBL/GenBank/DDBJ databases">
        <title>Complete genome sequence of Salinigranum rubrum GX10T, an extremely halophilic archaeon isolated from a marine solar saltern.</title>
        <authorList>
            <person name="Han S."/>
        </authorList>
    </citation>
    <scope>NUCLEOTIDE SEQUENCE [LARGE SCALE GENOMIC DNA]</scope>
    <source>
        <strain evidence="8 9">GX10</strain>
    </source>
</reference>
<gene>
    <name evidence="8" type="ORF">C2R22_04990</name>
</gene>
<evidence type="ECO:0000259" key="7">
    <source>
        <dbReference type="PROSITE" id="PS51900"/>
    </source>
</evidence>
<protein>
    <submittedName>
        <fullName evidence="8">Integrase</fullName>
    </submittedName>
</protein>
<dbReference type="GO" id="GO:0015074">
    <property type="term" value="P:DNA integration"/>
    <property type="evidence" value="ECO:0007669"/>
    <property type="project" value="UniProtKB-KW"/>
</dbReference>
<sequence length="375" mass="43015">MSRYRWAGCGCRHAYACHRVLPNRGGSEKPMNGEQHTKATSRSGLEALTPEDAARLWVESRMDELAAATLKLQRFHVDQFTTWLEEENITDMRDVTARTVHSFRLQIKADIAQSTLAQRVSTVRRFLQFCASIDAINPSVPERVELPKRDPQAREEILETEAANEVLNYLRRFAYASREHALLSLTWHAGIRSGTLRGLDVDDVEMTKNRLRIRHRPDEGTPLKNGEYAERYIALSGEVVEILHDYIKQNRTKVNDEYGRKPLFTTKNGRAPVKTLRRWFQTATRPCAYGIECPHNRIPAECDAAQRSVDASDCPSSVSGHPVRRGAITHHLRKDVPEKVVSDRMNVSQDVLSEHYDRRSEDEKTEQRRQYLSNI</sequence>
<dbReference type="PROSITE" id="PS51900">
    <property type="entry name" value="CB"/>
    <property type="match status" value="1"/>
</dbReference>
<dbReference type="GO" id="GO:0003677">
    <property type="term" value="F:DNA binding"/>
    <property type="evidence" value="ECO:0007669"/>
    <property type="project" value="UniProtKB-UniRule"/>
</dbReference>
<dbReference type="GO" id="GO:0006310">
    <property type="term" value="P:DNA recombination"/>
    <property type="evidence" value="ECO:0007669"/>
    <property type="project" value="UniProtKB-KW"/>
</dbReference>
<dbReference type="InterPro" id="IPR010998">
    <property type="entry name" value="Integrase_recombinase_N"/>
</dbReference>
<keyword evidence="9" id="KW-1185">Reference proteome</keyword>
<evidence type="ECO:0000256" key="1">
    <source>
        <dbReference type="ARBA" id="ARBA00022908"/>
    </source>
</evidence>
<dbReference type="EMBL" id="CP026309">
    <property type="protein sequence ID" value="AUV81094.1"/>
    <property type="molecule type" value="Genomic_DNA"/>
</dbReference>
<evidence type="ECO:0000256" key="4">
    <source>
        <dbReference type="PROSITE-ProRule" id="PRU01248"/>
    </source>
</evidence>
<dbReference type="PANTHER" id="PTHR30349:SF41">
    <property type="entry name" value="INTEGRASE_RECOMBINASE PROTEIN MJ0367-RELATED"/>
    <property type="match status" value="1"/>
</dbReference>
<organism evidence="8 9">
    <name type="scientific">Salinigranum rubrum</name>
    <dbReference type="NCBI Taxonomy" id="755307"/>
    <lineage>
        <taxon>Archaea</taxon>
        <taxon>Methanobacteriati</taxon>
        <taxon>Methanobacteriota</taxon>
        <taxon>Stenosarchaea group</taxon>
        <taxon>Halobacteria</taxon>
        <taxon>Halobacteriales</taxon>
        <taxon>Haloferacaceae</taxon>
        <taxon>Salinigranum</taxon>
    </lineage>
</organism>
<evidence type="ECO:0000313" key="9">
    <source>
        <dbReference type="Proteomes" id="UP000236584"/>
    </source>
</evidence>
<feature type="region of interest" description="Disordered" evidence="5">
    <location>
        <begin position="22"/>
        <end position="45"/>
    </location>
</feature>
<dbReference type="InterPro" id="IPR044068">
    <property type="entry name" value="CB"/>
</dbReference>
<dbReference type="InterPro" id="IPR002104">
    <property type="entry name" value="Integrase_catalytic"/>
</dbReference>
<dbReference type="AlphaFoldDB" id="A0A2I8VGT0"/>
<dbReference type="InterPro" id="IPR013762">
    <property type="entry name" value="Integrase-like_cat_sf"/>
</dbReference>
<keyword evidence="2 4" id="KW-0238">DNA-binding</keyword>
<proteinExistence type="predicted"/>
<dbReference type="PANTHER" id="PTHR30349">
    <property type="entry name" value="PHAGE INTEGRASE-RELATED"/>
    <property type="match status" value="1"/>
</dbReference>
<dbReference type="Pfam" id="PF00589">
    <property type="entry name" value="Phage_integrase"/>
    <property type="match status" value="1"/>
</dbReference>
<dbReference type="SUPFAM" id="SSF56349">
    <property type="entry name" value="DNA breaking-rejoining enzymes"/>
    <property type="match status" value="1"/>
</dbReference>
<dbReference type="PROSITE" id="PS51898">
    <property type="entry name" value="TYR_RECOMBINASE"/>
    <property type="match status" value="1"/>
</dbReference>
<evidence type="ECO:0000256" key="2">
    <source>
        <dbReference type="ARBA" id="ARBA00023125"/>
    </source>
</evidence>
<dbReference type="KEGG" id="srub:C2R22_04990"/>
<dbReference type="Gene3D" id="1.10.443.10">
    <property type="entry name" value="Intergrase catalytic core"/>
    <property type="match status" value="1"/>
</dbReference>
<evidence type="ECO:0000256" key="5">
    <source>
        <dbReference type="SAM" id="MobiDB-lite"/>
    </source>
</evidence>
<dbReference type="InterPro" id="IPR004107">
    <property type="entry name" value="Integrase_SAM-like_N"/>
</dbReference>
<dbReference type="InterPro" id="IPR050090">
    <property type="entry name" value="Tyrosine_recombinase_XerCD"/>
</dbReference>
<keyword evidence="3" id="KW-0233">DNA recombination</keyword>
<dbReference type="Proteomes" id="UP000236584">
    <property type="component" value="Chromosome"/>
</dbReference>